<reference evidence="2 3" key="1">
    <citation type="journal article" date="2015" name="Int. J. Syst. Evol. Microbiol.">
        <title>M ethanocaldococcus bathoardescens sp. nov., a hyperthermophilic methanogen isolated from a volcanically active deep-sea hydrothermal vent.</title>
        <authorList>
            <person name="Stewart L.C."/>
            <person name="Jung J.H."/>
            <person name="Kim Y.T."/>
            <person name="Kwon S.W."/>
            <person name="Park C.S."/>
            <person name="Holden J.F."/>
        </authorList>
    </citation>
    <scope>NUCLEOTIDE SEQUENCE [LARGE SCALE GENOMIC DNA]</scope>
    <source>
        <strain evidence="2 3">JH146</strain>
    </source>
</reference>
<dbReference type="Proteomes" id="UP000028781">
    <property type="component" value="Chromosome"/>
</dbReference>
<dbReference type="AlphaFoldDB" id="A0A076LF59"/>
<name>A0A076LF59_9EURY</name>
<sequence>MFIECLKKGKDFRLENCIVDGYVDIREIYNRIKNDNGLKGLLEISEKLIGKKLVDTEVNKCVYVTIPISITILNAEFRGILSFDGGVNGVITKFGNENVFISLIFKKEVKFLNTTFEENVYFRGINFKENVKFLNSIFKRKADFSDSIIGRCTFYLSNFYGNVDFSEVTFGNDAFFVNSIFKSITKFEEIRFNLLVFSECIFEYISHFKSKQDNNGFAVFHKSSFGYKEVIIENFPLSKTSFLKTDVRGVLILCDVEDKKILSHELLNFKEYLLISDIIDKLNNISFEDYTEYDDIYTKIQKLLDIENEKPFDFTIKVIKIKVKILLRLKIQLKKFIKILATFMVGGLILLFFLYILLKITNLTYSVALLIVSIYSILYVIILFVEIALVIFLIPYWRIYEQYKNLKMDIYGTIYKYIHQSLNYKSVLAEYRNLRLSMENNRTYIEASELFKKEMDLIKEKSDIFEKFVIWLYGTISDYGESITKPILISMFVILAFPYITYFLNWVWMHISKLPLLNGFLNENGLAYEQILRAFFQLGMNEEVINNNKELQTLASYEWLIRIISLILLGSLFIAIKRRLERK</sequence>
<evidence type="ECO:0000313" key="3">
    <source>
        <dbReference type="Proteomes" id="UP000028781"/>
    </source>
</evidence>
<feature type="transmembrane region" description="Helical" evidence="1">
    <location>
        <begin position="487"/>
        <end position="508"/>
    </location>
</feature>
<feature type="transmembrane region" description="Helical" evidence="1">
    <location>
        <begin position="364"/>
        <end position="397"/>
    </location>
</feature>
<dbReference type="EMBL" id="CP009149">
    <property type="protein sequence ID" value="AIJ05472.1"/>
    <property type="molecule type" value="Genomic_DNA"/>
</dbReference>
<dbReference type="KEGG" id="mjh:JH146_0623"/>
<feature type="transmembrane region" description="Helical" evidence="1">
    <location>
        <begin position="336"/>
        <end position="358"/>
    </location>
</feature>
<keyword evidence="1" id="KW-0812">Transmembrane</keyword>
<dbReference type="STRING" id="1301915.JH146_0623"/>
<dbReference type="HOGENOM" id="CLU_037290_0_0_2"/>
<proteinExistence type="predicted"/>
<dbReference type="Pfam" id="PF13576">
    <property type="entry name" value="Pentapeptide_3"/>
    <property type="match status" value="1"/>
</dbReference>
<evidence type="ECO:0000256" key="1">
    <source>
        <dbReference type="SAM" id="Phobius"/>
    </source>
</evidence>
<gene>
    <name evidence="2" type="ORF">JH146_0623</name>
</gene>
<dbReference type="InterPro" id="IPR001646">
    <property type="entry name" value="5peptide_repeat"/>
</dbReference>
<evidence type="ECO:0000313" key="2">
    <source>
        <dbReference type="EMBL" id="AIJ05472.1"/>
    </source>
</evidence>
<accession>A0A076LF59</accession>
<protein>
    <submittedName>
        <fullName evidence="2">Uncharacterized protein</fullName>
    </submittedName>
</protein>
<keyword evidence="1" id="KW-1133">Transmembrane helix</keyword>
<keyword evidence="3" id="KW-1185">Reference proteome</keyword>
<keyword evidence="1" id="KW-0472">Membrane</keyword>
<organism evidence="2 3">
    <name type="scientific">Methanocaldococcus bathoardescens</name>
    <dbReference type="NCBI Taxonomy" id="1301915"/>
    <lineage>
        <taxon>Archaea</taxon>
        <taxon>Methanobacteriati</taxon>
        <taxon>Methanobacteriota</taxon>
        <taxon>Methanomada group</taxon>
        <taxon>Methanococci</taxon>
        <taxon>Methanococcales</taxon>
        <taxon>Methanocaldococcaceae</taxon>
        <taxon>Methanocaldococcus</taxon>
    </lineage>
</organism>
<feature type="transmembrane region" description="Helical" evidence="1">
    <location>
        <begin position="559"/>
        <end position="576"/>
    </location>
</feature>